<accession>A0A158Q2Q6</accession>
<sequence length="601" mass="68979">MATTLETPIGIPAAKSINDSRYIRNLCHGHVDYLVDALININPAVKDWSTISNLLLCGEAGELADELIEILTYSVKQSVTGELPIGRICQFKKGSAAAKNDRFSLEDKTCLSKILIPQLPSLLYQFIDDREKVANLITIALYFQLNLYSAVDMEKHLNNFMNAMECIVEKYDDYNVLQNVAKVMSYFATDMTHDLVADTEDTAEGDSTVWKFDSYRVREHSETCLSKILHGLAEKLRDSVQIFFKRQKDEKNSALMLTSFRKIIPFGIFEDLNDWQLWEPVYSLIKNFGEKISSDIRENAILFLSSALQWELYRFNCDKRETDKIGTWMKLLKHRQNFVEMCINILNDGSPGAYFLESVFFCLVDALISFNNVPDMFAKQLEIHIAATDVDKLTHLIVSNVFDGKSEINDQIELKKRRILLAAYCKLILHGIFEIFDASHLLRFYNKHYGDFGDIFKIFLNKYKEIDKLGCAKAMSITLCKWYNDIRRDNTYVDPCSDGFIAIRDLAKKFSNFFRTDPIKNREAIALIHKDGILFALKSEGNLKGNNPQNLSFLEILSEFSGKLMSQEKSFILHLLKENGTGVVHEKSYIIYLNSVQVIFF</sequence>
<reference evidence="6" key="1">
    <citation type="submission" date="2016-04" db="UniProtKB">
        <authorList>
            <consortium name="WormBaseParasite"/>
        </authorList>
    </citation>
    <scope>IDENTIFICATION</scope>
</reference>
<name>A0A158Q2Q6_DRAME</name>
<evidence type="ECO:0000313" key="3">
    <source>
        <dbReference type="EMBL" id="VDN55000.1"/>
    </source>
</evidence>
<keyword evidence="5" id="KW-1185">Reference proteome</keyword>
<dbReference type="InterPro" id="IPR039662">
    <property type="entry name" value="Cohesin_Scc3/SA"/>
</dbReference>
<gene>
    <name evidence="3" type="ORF">DME_LOCUS4973</name>
</gene>
<evidence type="ECO:0000256" key="1">
    <source>
        <dbReference type="ARBA" id="ARBA00005486"/>
    </source>
</evidence>
<dbReference type="Proteomes" id="UP000038040">
    <property type="component" value="Unplaced"/>
</dbReference>
<dbReference type="InterPro" id="IPR016024">
    <property type="entry name" value="ARM-type_fold"/>
</dbReference>
<comment type="similarity">
    <text evidence="1">Belongs to the SCC3 family.</text>
</comment>
<evidence type="ECO:0000313" key="4">
    <source>
        <dbReference type="Proteomes" id="UP000038040"/>
    </source>
</evidence>
<dbReference type="GO" id="GO:0000785">
    <property type="term" value="C:chromatin"/>
    <property type="evidence" value="ECO:0007669"/>
    <property type="project" value="TreeGrafter"/>
</dbReference>
<protein>
    <submittedName>
        <fullName evidence="6">SpoU_methylase domain-containing protein</fullName>
    </submittedName>
</protein>
<dbReference type="InterPro" id="IPR056396">
    <property type="entry name" value="HEAT_SCC3-SA"/>
</dbReference>
<dbReference type="STRING" id="318479.A0A158Q2Q6"/>
<feature type="domain" description="Cohesin subunit SCC3/SA HEAT-repeats" evidence="2">
    <location>
        <begin position="213"/>
        <end position="310"/>
    </location>
</feature>
<evidence type="ECO:0000313" key="6">
    <source>
        <dbReference type="WBParaSite" id="DME_0000061301-mRNA-1"/>
    </source>
</evidence>
<dbReference type="GO" id="GO:0007062">
    <property type="term" value="P:sister chromatid cohesion"/>
    <property type="evidence" value="ECO:0007669"/>
    <property type="project" value="TreeGrafter"/>
</dbReference>
<dbReference type="OrthoDB" id="498590at2759"/>
<feature type="domain" description="Cohesin subunit SCC3/SA HEAT-repeats" evidence="2">
    <location>
        <begin position="33"/>
        <end position="191"/>
    </location>
</feature>
<dbReference type="WBParaSite" id="DME_0000061301-mRNA-1">
    <property type="protein sequence ID" value="DME_0000061301-mRNA-1"/>
    <property type="gene ID" value="DME_0000061301"/>
</dbReference>
<dbReference type="PANTHER" id="PTHR11199">
    <property type="entry name" value="STROMAL ANTIGEN"/>
    <property type="match status" value="1"/>
</dbReference>
<dbReference type="GO" id="GO:0003682">
    <property type="term" value="F:chromatin binding"/>
    <property type="evidence" value="ECO:0007669"/>
    <property type="project" value="TreeGrafter"/>
</dbReference>
<dbReference type="SUPFAM" id="SSF48371">
    <property type="entry name" value="ARM repeat"/>
    <property type="match status" value="1"/>
</dbReference>
<dbReference type="GO" id="GO:0005634">
    <property type="term" value="C:nucleus"/>
    <property type="evidence" value="ECO:0007669"/>
    <property type="project" value="TreeGrafter"/>
</dbReference>
<proteinExistence type="inferred from homology"/>
<dbReference type="AlphaFoldDB" id="A0A158Q2Q6"/>
<dbReference type="EMBL" id="UYYG01001151">
    <property type="protein sequence ID" value="VDN55000.1"/>
    <property type="molecule type" value="Genomic_DNA"/>
</dbReference>
<evidence type="ECO:0000259" key="2">
    <source>
        <dbReference type="Pfam" id="PF24571"/>
    </source>
</evidence>
<dbReference type="Pfam" id="PF24571">
    <property type="entry name" value="HEAT_SCC3-SA"/>
    <property type="match status" value="2"/>
</dbReference>
<evidence type="ECO:0000313" key="5">
    <source>
        <dbReference type="Proteomes" id="UP000274756"/>
    </source>
</evidence>
<dbReference type="Proteomes" id="UP000274756">
    <property type="component" value="Unassembled WGS sequence"/>
</dbReference>
<reference evidence="3 5" key="2">
    <citation type="submission" date="2018-11" db="EMBL/GenBank/DDBJ databases">
        <authorList>
            <consortium name="Pathogen Informatics"/>
        </authorList>
    </citation>
    <scope>NUCLEOTIDE SEQUENCE [LARGE SCALE GENOMIC DNA]</scope>
</reference>
<dbReference type="GO" id="GO:0008278">
    <property type="term" value="C:cohesin complex"/>
    <property type="evidence" value="ECO:0007669"/>
    <property type="project" value="TreeGrafter"/>
</dbReference>
<dbReference type="PANTHER" id="PTHR11199:SF0">
    <property type="entry name" value="LD34181P-RELATED"/>
    <property type="match status" value="1"/>
</dbReference>
<organism evidence="4 6">
    <name type="scientific">Dracunculus medinensis</name>
    <name type="common">Guinea worm</name>
    <dbReference type="NCBI Taxonomy" id="318479"/>
    <lineage>
        <taxon>Eukaryota</taxon>
        <taxon>Metazoa</taxon>
        <taxon>Ecdysozoa</taxon>
        <taxon>Nematoda</taxon>
        <taxon>Chromadorea</taxon>
        <taxon>Rhabditida</taxon>
        <taxon>Spirurina</taxon>
        <taxon>Dracunculoidea</taxon>
        <taxon>Dracunculidae</taxon>
        <taxon>Dracunculus</taxon>
    </lineage>
</organism>